<protein>
    <submittedName>
        <fullName evidence="1">DUF2252 domain-containing protein</fullName>
    </submittedName>
</protein>
<evidence type="ECO:0000313" key="1">
    <source>
        <dbReference type="EMBL" id="UOO91112.1"/>
    </source>
</evidence>
<proteinExistence type="predicted"/>
<dbReference type="PANTHER" id="PTHR39441">
    <property type="entry name" value="DUF2252 DOMAIN-CONTAINING PROTEIN"/>
    <property type="match status" value="1"/>
</dbReference>
<dbReference type="Proteomes" id="UP000832011">
    <property type="component" value="Chromosome"/>
</dbReference>
<accession>A0ABY4E6M6</accession>
<keyword evidence="2" id="KW-1185">Reference proteome</keyword>
<name>A0ABY4E6M6_9NEIS</name>
<evidence type="ECO:0000313" key="2">
    <source>
        <dbReference type="Proteomes" id="UP000832011"/>
    </source>
</evidence>
<reference evidence="1 2" key="1">
    <citation type="journal article" date="2022" name="Res Sq">
        <title>Evolution of multicellular longitudinally dividing oral cavity symbionts (Neisseriaceae).</title>
        <authorList>
            <person name="Nyongesa S."/>
            <person name="Weber P."/>
            <person name="Bernet E."/>
            <person name="Pullido F."/>
            <person name="Nieckarz M."/>
            <person name="Delaby M."/>
            <person name="Nieves C."/>
            <person name="Viehboeck T."/>
            <person name="Krause N."/>
            <person name="Rivera-Millot A."/>
            <person name="Nakamura A."/>
            <person name="Vischer N."/>
            <person name="VanNieuwenhze M."/>
            <person name="Brun Y."/>
            <person name="Cava F."/>
            <person name="Bulgheresi S."/>
            <person name="Veyrier F."/>
        </authorList>
    </citation>
    <scope>NUCLEOTIDE SEQUENCE [LARGE SCALE GENOMIC DNA]</scope>
    <source>
        <strain evidence="1 2">SN4</strain>
    </source>
</reference>
<sequence>MRDVTAAIVAFNQDRQARFLPNKYTLMASSPFRFYRGSCHLFYQDLVGAQTWQDPTRAWICGDLHVENFGTYRGRNRLVYFDLNDFDEAALAPVTWEISRFISSVYLLGHQLNINTAELTLIAFSLMESYLQAIHMGKAFVLEREHSSGILKTLMHAANTTNNKAFYQARIAPNSKRQPTLLTNDKKYFAIKPTAFKHALIAAFEQHLNQYADDLGQFKVYDVVIRVAGTGSVGLKRYMFLVYHHQQQQLLFFDIKQAKPSSLKPYLSLPQPTWTSEAERIHTIQHDCAYMLPAWYSDFQFQGDDYIVKETQPEESKMNFALCQGKPKKLWRACHDMVRLMAYAQLRSSARGLTNSSDELQAFANDHAAWQMHLIDYSQQYYHQVLQDYQHFCHDVPSLIDNLNSNTTKSRKK</sequence>
<dbReference type="EMBL" id="CP091511">
    <property type="protein sequence ID" value="UOO91112.1"/>
    <property type="molecule type" value="Genomic_DNA"/>
</dbReference>
<organism evidence="1 2">
    <name type="scientific">Vitreoscilla massiliensis</name>
    <dbReference type="NCBI Taxonomy" id="1689272"/>
    <lineage>
        <taxon>Bacteria</taxon>
        <taxon>Pseudomonadati</taxon>
        <taxon>Pseudomonadota</taxon>
        <taxon>Betaproteobacteria</taxon>
        <taxon>Neisseriales</taxon>
        <taxon>Neisseriaceae</taxon>
        <taxon>Vitreoscilla</taxon>
    </lineage>
</organism>
<dbReference type="PANTHER" id="PTHR39441:SF1">
    <property type="entry name" value="DUF2252 DOMAIN-CONTAINING PROTEIN"/>
    <property type="match status" value="1"/>
</dbReference>
<dbReference type="InterPro" id="IPR018721">
    <property type="entry name" value="DUF2252"/>
</dbReference>
<dbReference type="Pfam" id="PF10009">
    <property type="entry name" value="DUF2252"/>
    <property type="match status" value="1"/>
</dbReference>
<dbReference type="RefSeq" id="WP_058305123.1">
    <property type="nucleotide sequence ID" value="NZ_CABKVG010000006.1"/>
</dbReference>
<gene>
    <name evidence="1" type="ORF">LVJ82_09140</name>
</gene>